<dbReference type="Pfam" id="PF13193">
    <property type="entry name" value="AMP-binding_C"/>
    <property type="match status" value="1"/>
</dbReference>
<dbReference type="SUPFAM" id="SSF56801">
    <property type="entry name" value="Acetyl-CoA synthetase-like"/>
    <property type="match status" value="1"/>
</dbReference>
<dbReference type="Proteomes" id="UP000325849">
    <property type="component" value="Unassembled WGS sequence"/>
</dbReference>
<dbReference type="Pfam" id="PF00501">
    <property type="entry name" value="AMP-binding"/>
    <property type="match status" value="1"/>
</dbReference>
<evidence type="ECO:0000256" key="1">
    <source>
        <dbReference type="ARBA" id="ARBA00006432"/>
    </source>
</evidence>
<dbReference type="GO" id="GO:0031956">
    <property type="term" value="F:medium-chain fatty acid-CoA ligase activity"/>
    <property type="evidence" value="ECO:0007669"/>
    <property type="project" value="TreeGrafter"/>
</dbReference>
<comment type="caution">
    <text evidence="4">The sequence shown here is derived from an EMBL/GenBank/DDBJ whole genome shotgun (WGS) entry which is preliminary data.</text>
</comment>
<evidence type="ECO:0000313" key="4">
    <source>
        <dbReference type="EMBL" id="MPY34872.1"/>
    </source>
</evidence>
<feature type="domain" description="AMP-binding enzyme C-terminal" evidence="3">
    <location>
        <begin position="371"/>
        <end position="437"/>
    </location>
</feature>
<dbReference type="RefSeq" id="WP_152892623.1">
    <property type="nucleotide sequence ID" value="NZ_VJZD01000132.1"/>
</dbReference>
<keyword evidence="5" id="KW-1185">Reference proteome</keyword>
<dbReference type="PANTHER" id="PTHR43201">
    <property type="entry name" value="ACYL-COA SYNTHETASE"/>
    <property type="match status" value="1"/>
</dbReference>
<comment type="similarity">
    <text evidence="1">Belongs to the ATP-dependent AMP-binding enzyme family.</text>
</comment>
<dbReference type="Gene3D" id="3.30.300.30">
    <property type="match status" value="1"/>
</dbReference>
<dbReference type="InterPro" id="IPR045851">
    <property type="entry name" value="AMP-bd_C_sf"/>
</dbReference>
<accession>A0A5N8VJL4</accession>
<dbReference type="GO" id="GO:0006631">
    <property type="term" value="P:fatty acid metabolic process"/>
    <property type="evidence" value="ECO:0007669"/>
    <property type="project" value="TreeGrafter"/>
</dbReference>
<sequence length="461" mass="49906">MTQRPWWGADLLGRHADDTVWARAADREVTFGRLRRETAWLADVLEQYGIRAHSTVALYGTTSFTQLWTLFALWSLGAQVVLMEPPPVRRSREVPPVPQRVQFSVSLGEGLGRPHDFVDECEVLVRRRAGGGPSLSEHCLVQFSSGTTGRPKAVGRSPRSLLAELDRLAAVEGVARHGERVAVLEPLTRSFGLIGGVLHVLAVGASVVLPVARTAAATVRAAADAHVVLGNPHHFDRLARAEPGELPRLRLAVSSGDALPPEIPAVFRARHGVRVGQAYGTTETGIVAADLTGRFGPAGVGVTVPGVRTRVVGGVLEVHVPESPYLYDDTPWTGGWMSTRDLVTRDPRTGALRLRGRVQGVGDASVDLLRIESVLRAHRHITDAVVLGVGPIEAHVASSAELDGDELRSWCRRFLGGTPAPDRYHLLRELPRTAGGKAVRDRGVLRRHRTHPPGACRCISW</sequence>
<organism evidence="4 5">
    <name type="scientific">Streptomyces adustus</name>
    <dbReference type="NCBI Taxonomy" id="1609272"/>
    <lineage>
        <taxon>Bacteria</taxon>
        <taxon>Bacillati</taxon>
        <taxon>Actinomycetota</taxon>
        <taxon>Actinomycetes</taxon>
        <taxon>Kitasatosporales</taxon>
        <taxon>Streptomycetaceae</taxon>
        <taxon>Streptomyces</taxon>
    </lineage>
</organism>
<dbReference type="AlphaFoldDB" id="A0A5N8VJL4"/>
<keyword evidence="4" id="KW-0436">Ligase</keyword>
<evidence type="ECO:0000259" key="3">
    <source>
        <dbReference type="Pfam" id="PF13193"/>
    </source>
</evidence>
<gene>
    <name evidence="4" type="ORF">FNH09_27630</name>
</gene>
<dbReference type="InterPro" id="IPR020845">
    <property type="entry name" value="AMP-binding_CS"/>
</dbReference>
<dbReference type="OrthoDB" id="3802565at2"/>
<dbReference type="EMBL" id="VJZD01000132">
    <property type="protein sequence ID" value="MPY34872.1"/>
    <property type="molecule type" value="Genomic_DNA"/>
</dbReference>
<protein>
    <submittedName>
        <fullName evidence="4">Acyl--CoA ligase</fullName>
    </submittedName>
</protein>
<dbReference type="Gene3D" id="3.40.50.12780">
    <property type="entry name" value="N-terminal domain of ligase-like"/>
    <property type="match status" value="1"/>
</dbReference>
<evidence type="ECO:0000259" key="2">
    <source>
        <dbReference type="Pfam" id="PF00501"/>
    </source>
</evidence>
<evidence type="ECO:0000313" key="5">
    <source>
        <dbReference type="Proteomes" id="UP000325849"/>
    </source>
</evidence>
<dbReference type="InterPro" id="IPR000873">
    <property type="entry name" value="AMP-dep_synth/lig_dom"/>
</dbReference>
<feature type="domain" description="AMP-dependent synthetase/ligase" evidence="2">
    <location>
        <begin position="136"/>
        <end position="313"/>
    </location>
</feature>
<reference evidence="4 5" key="1">
    <citation type="submission" date="2019-07" db="EMBL/GenBank/DDBJ databases">
        <title>New species of Amycolatopsis and Streptomyces.</title>
        <authorList>
            <person name="Duangmal K."/>
            <person name="Teo W.F.A."/>
            <person name="Lipun K."/>
        </authorList>
    </citation>
    <scope>NUCLEOTIDE SEQUENCE [LARGE SCALE GENOMIC DNA]</scope>
    <source>
        <strain evidence="4 5">NBRC 109810</strain>
    </source>
</reference>
<dbReference type="InterPro" id="IPR042099">
    <property type="entry name" value="ANL_N_sf"/>
</dbReference>
<dbReference type="PROSITE" id="PS00455">
    <property type="entry name" value="AMP_BINDING"/>
    <property type="match status" value="1"/>
</dbReference>
<proteinExistence type="inferred from homology"/>
<dbReference type="PANTHER" id="PTHR43201:SF8">
    <property type="entry name" value="ACYL-COA SYNTHETASE FAMILY MEMBER 3"/>
    <property type="match status" value="1"/>
</dbReference>
<name>A0A5N8VJL4_9ACTN</name>
<dbReference type="InterPro" id="IPR025110">
    <property type="entry name" value="AMP-bd_C"/>
</dbReference>